<dbReference type="CDD" id="cd01647">
    <property type="entry name" value="RT_LTR"/>
    <property type="match status" value="1"/>
</dbReference>
<dbReference type="PANTHER" id="PTHR37984:SF5">
    <property type="entry name" value="PROTEIN NYNRIN-LIKE"/>
    <property type="match status" value="1"/>
</dbReference>
<dbReference type="InterPro" id="IPR041577">
    <property type="entry name" value="RT_RNaseH_2"/>
</dbReference>
<accession>A0ABN7SQN2</accession>
<gene>
    <name evidence="4" type="ORF">OKIOD_LOCUS8741</name>
</gene>
<protein>
    <submittedName>
        <fullName evidence="4">Oidioi.mRNA.OKI2018_I69.YSR.g17183.t1.cds</fullName>
    </submittedName>
</protein>
<keyword evidence="1" id="KW-0511">Multifunctional enzyme</keyword>
<dbReference type="SUPFAM" id="SSF56672">
    <property type="entry name" value="DNA/RNA polymerases"/>
    <property type="match status" value="1"/>
</dbReference>
<dbReference type="Pfam" id="PF17919">
    <property type="entry name" value="RT_RNaseH_2"/>
    <property type="match status" value="1"/>
</dbReference>
<evidence type="ECO:0000256" key="2">
    <source>
        <dbReference type="SAM" id="MobiDB-lite"/>
    </source>
</evidence>
<organism evidence="4 5">
    <name type="scientific">Oikopleura dioica</name>
    <name type="common">Tunicate</name>
    <dbReference type="NCBI Taxonomy" id="34765"/>
    <lineage>
        <taxon>Eukaryota</taxon>
        <taxon>Metazoa</taxon>
        <taxon>Chordata</taxon>
        <taxon>Tunicata</taxon>
        <taxon>Appendicularia</taxon>
        <taxon>Copelata</taxon>
        <taxon>Oikopleuridae</taxon>
        <taxon>Oikopleura</taxon>
    </lineage>
</organism>
<evidence type="ECO:0000313" key="4">
    <source>
        <dbReference type="EMBL" id="CAG5101533.1"/>
    </source>
</evidence>
<feature type="region of interest" description="Disordered" evidence="2">
    <location>
        <begin position="111"/>
        <end position="136"/>
    </location>
</feature>
<reference evidence="4 5" key="1">
    <citation type="submission" date="2021-04" db="EMBL/GenBank/DDBJ databases">
        <authorList>
            <person name="Bliznina A."/>
        </authorList>
    </citation>
    <scope>NUCLEOTIDE SEQUENCE [LARGE SCALE GENOMIC DNA]</scope>
</reference>
<feature type="domain" description="Reverse transcriptase/retrotransposon-derived protein RNase H-like" evidence="3">
    <location>
        <begin position="1128"/>
        <end position="1220"/>
    </location>
</feature>
<dbReference type="Gene3D" id="3.30.70.270">
    <property type="match status" value="2"/>
</dbReference>
<evidence type="ECO:0000259" key="3">
    <source>
        <dbReference type="Pfam" id="PF17919"/>
    </source>
</evidence>
<evidence type="ECO:0000313" key="5">
    <source>
        <dbReference type="Proteomes" id="UP001158576"/>
    </source>
</evidence>
<feature type="region of interest" description="Disordered" evidence="2">
    <location>
        <begin position="256"/>
        <end position="321"/>
    </location>
</feature>
<dbReference type="EMBL" id="OU015570">
    <property type="protein sequence ID" value="CAG5101533.1"/>
    <property type="molecule type" value="Genomic_DNA"/>
</dbReference>
<dbReference type="PANTHER" id="PTHR37984">
    <property type="entry name" value="PROTEIN CBG26694"/>
    <property type="match status" value="1"/>
</dbReference>
<name>A0ABN7SQN2_OIKDI</name>
<evidence type="ECO:0000256" key="1">
    <source>
        <dbReference type="ARBA" id="ARBA00023268"/>
    </source>
</evidence>
<keyword evidence="5" id="KW-1185">Reference proteome</keyword>
<dbReference type="InterPro" id="IPR043128">
    <property type="entry name" value="Rev_trsase/Diguanyl_cyclase"/>
</dbReference>
<dbReference type="InterPro" id="IPR043502">
    <property type="entry name" value="DNA/RNA_pol_sf"/>
</dbReference>
<dbReference type="InterPro" id="IPR050951">
    <property type="entry name" value="Retrovirus_Pol_polyprotein"/>
</dbReference>
<proteinExistence type="predicted"/>
<sequence length="1560" mass="177346">MAEIIEEYGLDPHRFKRVGNMDKRVKKDFFKLPRPREMVDTSRIVELISKIDPTVLDRIETITVNENQMTEVARLSHLVEEVEKMFENSQNMQHTMTMKMNQYNALINEMEERRSSDEERYQNTRKSMEAENKKRTQELERQLKEFKERGKQLQGQLDHFIHEEKPRLQAQVLDLSSQVDRLKEKQSEQDNLIREQECAYTDLTDELDMARKNLVEKTRECEKISKKNVNLVQKSVELEKKNIELTIKVKTERDRSRLANTSIKQNSSAIAGTETPMPTMGNGNDDDDDRLPGREKGTNHHGAASPYLGNQPDSVADKDYDGADNREYYLSKNQQVPRSPEDVKEPDRQHDIAYHFVRNLRDANVAQQLRLQRHLVPFANLGTVAHSIASNLGQSTTTIASVGQVAATPWGNQQQDTERLVETIVAAISKLNGYNYNERTGGLKKDVSSGTREVTAETGTVTTEGKIEAQAEGETNGTTSTVNEAIAEEERKNGDTPRITATTGIVRRRESEEVALHTQGEKVALLPRTDPSVERTGNEITRCHAETLRNEPVITKVKCLLDSGAAPALLDANHPLAEHATCHQGLQSFKSYDGICKSEPKRTLAATLKTPIDNRKIGEVDLMITEIKNKFDMILNFEFLTNFFTGYSESHAILIRKDNTAETYHLKLLGNIIKTPKIRLQPFETRTIATTNQSLDSGFCDKDGDEAWMPRSNLSPQGDTATSVPAREHWAFDTSRNVSAHNISFVQTRNMANDIPVISRGNQIDIVNNSPSFLDLAEDAVPIQSVLPIKVDENSQPEFTNPPHMRKYQNLPKLPDSAFNINQALRPQDKAKLLSLLHEYGHVFSRNRNDLGPGARTPFSYKIDYTVEQPQLRKIIPIPERYKDDLRKHIKVLEEQGVVARADMEMVVTTSWVAVPKKNNTIRWCLDCRPQNSVTLQTNFPLPPLTQILAKMSNNKFFSSYDLTSAFHQFCLNPSNFRYYTFWTRTTMFSTIGELPLEAERLLYLYRVCSPTSSCRNKNFEEHLEDVRQLLHRLSECNIVLNVEKCTFATRTINLFGYTLSEKGYTPEKGRISKIRELATPKTKKELKSSVAALAYYRASVERFAEFAAPLFDLLKESAKFDESEVERPWRRLLRAVEEAHTLTCPDLNLKFILRTDSSKRSYGSILSQIRGDKEEIIRITSNQWTSTQLCWAISCKELISTAAGVRANEELLRGKFFHIETDNQANLHTLQSRKRIYLDRTGPVARAILYLALFDFSVEWLKGTEERFLLTDLLSRKVITKDSEIRIAQKTKEPLLSVRTLTDKWIPLDSQQAEEIDFQYGSSPLAASITQAVWSKLGNTKKVGIDAKPATIYYDQEEPVTTIRRRIHQICAVKTAPAVTRPNFATIISEVKHRQKDDPAIRSKVRSVLAGRQKKSGYEAKLEPPSTTYVLRRHGKLCVPEEMVPEIMQKLHSHRSNRLELQILQSMDLYWEGMATSVSDWALASMGVSCREMVETSNMHFKKDACPLLSVISYGVDVNNNPKKVYNHLLSEIRVAKDIQFSLAGIKVALENAVAAVGP</sequence>
<dbReference type="Proteomes" id="UP001158576">
    <property type="component" value="Chromosome YSR"/>
</dbReference>
<feature type="compositionally biased region" description="Polar residues" evidence="2">
    <location>
        <begin position="258"/>
        <end position="270"/>
    </location>
</feature>